<feature type="transmembrane region" description="Helical" evidence="8">
    <location>
        <begin position="172"/>
        <end position="192"/>
    </location>
</feature>
<comment type="subcellular location">
    <subcellularLocation>
        <location evidence="7">Cell membrane</location>
        <topology evidence="7">Multi-pass membrane protein</topology>
    </subcellularLocation>
    <subcellularLocation>
        <location evidence="1">Membrane</location>
        <topology evidence="1">Multi-pass membrane protein</topology>
    </subcellularLocation>
</comment>
<dbReference type="EMBL" id="AZFW01000150">
    <property type="protein sequence ID" value="KRM23700.1"/>
    <property type="molecule type" value="Genomic_DNA"/>
</dbReference>
<evidence type="ECO:0000256" key="6">
    <source>
        <dbReference type="ARBA" id="ARBA00072924"/>
    </source>
</evidence>
<dbReference type="Gene3D" id="1.10.3470.10">
    <property type="entry name" value="ABC transporter involved in vitamin B12 uptake, BtuC"/>
    <property type="match status" value="1"/>
</dbReference>
<organism evidence="9 10">
    <name type="scientific">Schleiferilactobacillus harbinensis DSM 16991</name>
    <dbReference type="NCBI Taxonomy" id="1122147"/>
    <lineage>
        <taxon>Bacteria</taxon>
        <taxon>Bacillati</taxon>
        <taxon>Bacillota</taxon>
        <taxon>Bacilli</taxon>
        <taxon>Lactobacillales</taxon>
        <taxon>Lactobacillaceae</taxon>
        <taxon>Schleiferilactobacillus</taxon>
    </lineage>
</organism>
<dbReference type="GO" id="GO:0071281">
    <property type="term" value="P:cellular response to iron ion"/>
    <property type="evidence" value="ECO:0007669"/>
    <property type="project" value="UniProtKB-ARBA"/>
</dbReference>
<evidence type="ECO:0000256" key="7">
    <source>
        <dbReference type="RuleBase" id="RU003943"/>
    </source>
</evidence>
<dbReference type="SUPFAM" id="SSF81345">
    <property type="entry name" value="ABC transporter involved in vitamin B12 uptake, BtuC"/>
    <property type="match status" value="1"/>
</dbReference>
<feature type="transmembrane region" description="Helical" evidence="8">
    <location>
        <begin position="138"/>
        <end position="160"/>
    </location>
</feature>
<evidence type="ECO:0000313" key="9">
    <source>
        <dbReference type="EMBL" id="KRM23700.1"/>
    </source>
</evidence>
<name>A0A0R1X589_9LACO</name>
<dbReference type="GO" id="GO:0010043">
    <property type="term" value="P:response to zinc ion"/>
    <property type="evidence" value="ECO:0007669"/>
    <property type="project" value="TreeGrafter"/>
</dbReference>
<evidence type="ECO:0000256" key="5">
    <source>
        <dbReference type="ARBA" id="ARBA00023136"/>
    </source>
</evidence>
<dbReference type="AlphaFoldDB" id="A0A0R1X589"/>
<dbReference type="Proteomes" id="UP000050949">
    <property type="component" value="Unassembled WGS sequence"/>
</dbReference>
<dbReference type="eggNOG" id="COG1108">
    <property type="taxonomic scope" value="Bacteria"/>
</dbReference>
<dbReference type="CDD" id="cd06550">
    <property type="entry name" value="TM_ABC_iron-siderophores_like"/>
    <property type="match status" value="1"/>
</dbReference>
<evidence type="ECO:0000313" key="10">
    <source>
        <dbReference type="Proteomes" id="UP000050949"/>
    </source>
</evidence>
<dbReference type="GO" id="GO:0043190">
    <property type="term" value="C:ATP-binding cassette (ABC) transporter complex"/>
    <property type="evidence" value="ECO:0007669"/>
    <property type="project" value="InterPro"/>
</dbReference>
<comment type="caution">
    <text evidence="9">The sequence shown here is derived from an EMBL/GenBank/DDBJ whole genome shotgun (WGS) entry which is preliminary data.</text>
</comment>
<reference evidence="9 10" key="1">
    <citation type="journal article" date="2015" name="Genome Announc.">
        <title>Expanding the biotechnology potential of lactobacilli through comparative genomics of 213 strains and associated genera.</title>
        <authorList>
            <person name="Sun Z."/>
            <person name="Harris H.M."/>
            <person name="McCann A."/>
            <person name="Guo C."/>
            <person name="Argimon S."/>
            <person name="Zhang W."/>
            <person name="Yang X."/>
            <person name="Jeffery I.B."/>
            <person name="Cooney J.C."/>
            <person name="Kagawa T.F."/>
            <person name="Liu W."/>
            <person name="Song Y."/>
            <person name="Salvetti E."/>
            <person name="Wrobel A."/>
            <person name="Rasinkangas P."/>
            <person name="Parkhill J."/>
            <person name="Rea M.C."/>
            <person name="O'Sullivan O."/>
            <person name="Ritari J."/>
            <person name="Douillard F.P."/>
            <person name="Paul Ross R."/>
            <person name="Yang R."/>
            <person name="Briner A.E."/>
            <person name="Felis G.E."/>
            <person name="de Vos W.M."/>
            <person name="Barrangou R."/>
            <person name="Klaenhammer T.R."/>
            <person name="Caufield P.W."/>
            <person name="Cui Y."/>
            <person name="Zhang H."/>
            <person name="O'Toole P.W."/>
        </authorList>
    </citation>
    <scope>NUCLEOTIDE SEQUENCE [LARGE SCALE GENOMIC DNA]</scope>
    <source>
        <strain evidence="9 10">DSM 16991</strain>
    </source>
</reference>
<dbReference type="InterPro" id="IPR001626">
    <property type="entry name" value="ABC_TroCD"/>
</dbReference>
<keyword evidence="5 8" id="KW-0472">Membrane</keyword>
<dbReference type="OrthoDB" id="9788905at2"/>
<sequence length="305" mass="32422">MSSIIDFFTALSRYDFLQSALITAIMVGMMSGIIGSFIILRGMSLMGDAISHAVLPGVAVAYMLGINILLGASVFGILAALLIGFVASHSKIKTDTSIGVVFSAFYALGFILISMAESSTNLHHILFGNILAVSDSDIMTTAVVLGIVLLFVVSFYKELLITSFDATYAQTYGLNVQALHYGLMLVLTLVTVSALQTVGIILVVAMLITPAATAYLWTDKLSTMLVLSAAVGVVSSIAGLYFSYTLNWASGPAIVLVAAVLFSISFVFSPKQGFIKFPAQARNKPNARGQQLLKVHTTAKAKELQ</sequence>
<evidence type="ECO:0000256" key="4">
    <source>
        <dbReference type="ARBA" id="ARBA00022989"/>
    </source>
</evidence>
<comment type="similarity">
    <text evidence="2 7">Belongs to the ABC-3 integral membrane protein family.</text>
</comment>
<evidence type="ECO:0000256" key="2">
    <source>
        <dbReference type="ARBA" id="ARBA00008034"/>
    </source>
</evidence>
<evidence type="ECO:0000256" key="3">
    <source>
        <dbReference type="ARBA" id="ARBA00022692"/>
    </source>
</evidence>
<keyword evidence="4 8" id="KW-1133">Transmembrane helix</keyword>
<feature type="transmembrane region" description="Helical" evidence="8">
    <location>
        <begin position="198"/>
        <end position="217"/>
    </location>
</feature>
<evidence type="ECO:0000256" key="8">
    <source>
        <dbReference type="SAM" id="Phobius"/>
    </source>
</evidence>
<keyword evidence="3 7" id="KW-0812">Transmembrane</keyword>
<keyword evidence="7" id="KW-0813">Transport</keyword>
<gene>
    <name evidence="9" type="ORF">FC91_GL001558</name>
</gene>
<dbReference type="PANTHER" id="PTHR30477">
    <property type="entry name" value="ABC-TRANSPORTER METAL-BINDING PROTEIN"/>
    <property type="match status" value="1"/>
</dbReference>
<evidence type="ECO:0000256" key="1">
    <source>
        <dbReference type="ARBA" id="ARBA00004141"/>
    </source>
</evidence>
<dbReference type="GeneID" id="78511004"/>
<dbReference type="GO" id="GO:0055085">
    <property type="term" value="P:transmembrane transport"/>
    <property type="evidence" value="ECO:0007669"/>
    <property type="project" value="InterPro"/>
</dbReference>
<accession>A0A0R1X589</accession>
<protein>
    <recommendedName>
        <fullName evidence="6">Manganese import system permease protein ScaB</fullName>
    </recommendedName>
</protein>
<proteinExistence type="inferred from homology"/>
<dbReference type="Pfam" id="PF00950">
    <property type="entry name" value="ABC-3"/>
    <property type="match status" value="1"/>
</dbReference>
<dbReference type="InterPro" id="IPR037294">
    <property type="entry name" value="ABC_BtuC-like"/>
</dbReference>
<dbReference type="PATRIC" id="fig|1122147.4.peg.1617"/>
<feature type="transmembrane region" description="Helical" evidence="8">
    <location>
        <begin position="98"/>
        <end position="118"/>
    </location>
</feature>
<feature type="transmembrane region" description="Helical" evidence="8">
    <location>
        <begin position="224"/>
        <end position="242"/>
    </location>
</feature>
<feature type="transmembrane region" description="Helical" evidence="8">
    <location>
        <begin position="248"/>
        <end position="268"/>
    </location>
</feature>
<feature type="transmembrane region" description="Helical" evidence="8">
    <location>
        <begin position="60"/>
        <end position="86"/>
    </location>
</feature>
<dbReference type="RefSeq" id="WP_081674741.1">
    <property type="nucleotide sequence ID" value="NZ_AUEH01000017.1"/>
</dbReference>
<feature type="transmembrane region" description="Helical" evidence="8">
    <location>
        <begin position="20"/>
        <end position="40"/>
    </location>
</feature>
<dbReference type="FunFam" id="1.10.3470.10:FF:000003">
    <property type="entry name" value="Iron ABC transporter permease SitD"/>
    <property type="match status" value="1"/>
</dbReference>
<dbReference type="PANTHER" id="PTHR30477:SF13">
    <property type="entry name" value="IRON TRANSPORT SYSTEM MEMBRANE PROTEIN HI_0360-RELATED"/>
    <property type="match status" value="1"/>
</dbReference>